<sequence length="79" mass="8749">MQIIIKTLNGSKRPFNFDAEDTVLQVKEALQEKEGIDVKQIRLIHGGKQLSDELKLSDYNVKAGATLHMVLQLRGGGVC</sequence>
<proteinExistence type="predicted"/>
<dbReference type="InterPro" id="IPR000626">
    <property type="entry name" value="Ubiquitin-like_dom"/>
</dbReference>
<dbReference type="SUPFAM" id="SSF54236">
    <property type="entry name" value="Ubiquitin-like"/>
    <property type="match status" value="1"/>
</dbReference>
<dbReference type="AlphaFoldDB" id="A0A0G4HX10"/>
<accession>A0A0G4HX10</accession>
<dbReference type="PRINTS" id="PR00348">
    <property type="entry name" value="UBIQUITIN"/>
</dbReference>
<dbReference type="EMBL" id="CDMZ01004217">
    <property type="protein sequence ID" value="CEM49048.1"/>
    <property type="molecule type" value="Genomic_DNA"/>
</dbReference>
<dbReference type="PROSITE" id="PS50053">
    <property type="entry name" value="UBIQUITIN_2"/>
    <property type="match status" value="1"/>
</dbReference>
<dbReference type="Gene3D" id="3.10.20.90">
    <property type="entry name" value="Phosphatidylinositol 3-kinase Catalytic Subunit, Chain A, domain 1"/>
    <property type="match status" value="1"/>
</dbReference>
<reference evidence="2" key="1">
    <citation type="submission" date="2014-11" db="EMBL/GenBank/DDBJ databases">
        <authorList>
            <person name="Otto D Thomas"/>
            <person name="Naeem Raeece"/>
        </authorList>
    </citation>
    <scope>NUCLEOTIDE SEQUENCE</scope>
</reference>
<evidence type="ECO:0000259" key="1">
    <source>
        <dbReference type="PROSITE" id="PS50053"/>
    </source>
</evidence>
<organism evidence="2">
    <name type="scientific">Chromera velia CCMP2878</name>
    <dbReference type="NCBI Taxonomy" id="1169474"/>
    <lineage>
        <taxon>Eukaryota</taxon>
        <taxon>Sar</taxon>
        <taxon>Alveolata</taxon>
        <taxon>Colpodellida</taxon>
        <taxon>Chromeraceae</taxon>
        <taxon>Chromera</taxon>
    </lineage>
</organism>
<dbReference type="VEuPathDB" id="CryptoDB:Cvel_32965"/>
<evidence type="ECO:0000313" key="2">
    <source>
        <dbReference type="EMBL" id="CEM49048.1"/>
    </source>
</evidence>
<dbReference type="InterPro" id="IPR029071">
    <property type="entry name" value="Ubiquitin-like_domsf"/>
</dbReference>
<dbReference type="PANTHER" id="PTHR10666">
    <property type="entry name" value="UBIQUITIN"/>
    <property type="match status" value="1"/>
</dbReference>
<dbReference type="Pfam" id="PF00240">
    <property type="entry name" value="ubiquitin"/>
    <property type="match status" value="1"/>
</dbReference>
<dbReference type="InterPro" id="IPR019956">
    <property type="entry name" value="Ubiquitin_dom"/>
</dbReference>
<name>A0A0G4HX10_9ALVE</name>
<gene>
    <name evidence="2" type="ORF">Cvel_32965</name>
</gene>
<dbReference type="SMART" id="SM00213">
    <property type="entry name" value="UBQ"/>
    <property type="match status" value="1"/>
</dbReference>
<protein>
    <recommendedName>
        <fullName evidence="1">Ubiquitin-like domain-containing protein</fullName>
    </recommendedName>
</protein>
<dbReference type="InterPro" id="IPR050158">
    <property type="entry name" value="Ubiquitin_ubiquitin-like"/>
</dbReference>
<feature type="domain" description="Ubiquitin-like" evidence="1">
    <location>
        <begin position="1"/>
        <end position="76"/>
    </location>
</feature>